<keyword evidence="1" id="KW-0732">Signal</keyword>
<feature type="chain" id="PRO_5034845389" evidence="1">
    <location>
        <begin position="20"/>
        <end position="110"/>
    </location>
</feature>
<reference evidence="2" key="1">
    <citation type="submission" date="2025-08" db="UniProtKB">
        <authorList>
            <consortium name="Ensembl"/>
        </authorList>
    </citation>
    <scope>IDENTIFICATION</scope>
</reference>
<reference evidence="2" key="2">
    <citation type="submission" date="2025-09" db="UniProtKB">
        <authorList>
            <consortium name="Ensembl"/>
        </authorList>
    </citation>
    <scope>IDENTIFICATION</scope>
</reference>
<evidence type="ECO:0000313" key="2">
    <source>
        <dbReference type="Ensembl" id="ENSCPGP00000025948.1"/>
    </source>
</evidence>
<protein>
    <submittedName>
        <fullName evidence="2">Uncharacterized protein</fullName>
    </submittedName>
</protein>
<sequence length="110" mass="11818">DRCPHMSVLLRDHLILVFALPHRGPSPARVTRAPACYSWLRISPVASSSSFDTSLGFSSICETFQSVEISEFQFSPAAAGIQLCRTGVFGQGRGSGGPAAPRLWGLDLLK</sequence>
<evidence type="ECO:0000256" key="1">
    <source>
        <dbReference type="SAM" id="SignalP"/>
    </source>
</evidence>
<feature type="signal peptide" evidence="1">
    <location>
        <begin position="1"/>
        <end position="19"/>
    </location>
</feature>
<dbReference type="Proteomes" id="UP000694419">
    <property type="component" value="Unplaced"/>
</dbReference>
<name>A0A8C3KNE4_9CHAR</name>
<organism evidence="2 3">
    <name type="scientific">Calidris pygmaea</name>
    <name type="common">Spoon-billed sandpiper</name>
    <dbReference type="NCBI Taxonomy" id="425635"/>
    <lineage>
        <taxon>Eukaryota</taxon>
        <taxon>Metazoa</taxon>
        <taxon>Chordata</taxon>
        <taxon>Craniata</taxon>
        <taxon>Vertebrata</taxon>
        <taxon>Euteleostomi</taxon>
        <taxon>Archelosauria</taxon>
        <taxon>Archosauria</taxon>
        <taxon>Dinosauria</taxon>
        <taxon>Saurischia</taxon>
        <taxon>Theropoda</taxon>
        <taxon>Coelurosauria</taxon>
        <taxon>Aves</taxon>
        <taxon>Neognathae</taxon>
        <taxon>Neoaves</taxon>
        <taxon>Charadriiformes</taxon>
        <taxon>Scolopacidae</taxon>
        <taxon>Calidris</taxon>
    </lineage>
</organism>
<dbReference type="Ensembl" id="ENSCPGT00000028365.1">
    <property type="protein sequence ID" value="ENSCPGP00000025948.1"/>
    <property type="gene ID" value="ENSCPGG00000017909.1"/>
</dbReference>
<keyword evidence="3" id="KW-1185">Reference proteome</keyword>
<proteinExistence type="predicted"/>
<dbReference type="AlphaFoldDB" id="A0A8C3KNE4"/>
<evidence type="ECO:0000313" key="3">
    <source>
        <dbReference type="Proteomes" id="UP000694419"/>
    </source>
</evidence>
<accession>A0A8C3KNE4</accession>